<dbReference type="Proteomes" id="UP000182200">
    <property type="component" value="Unassembled WGS sequence"/>
</dbReference>
<comment type="subcellular location">
    <subcellularLocation>
        <location evidence="1">Bacterial microcompartment</location>
    </subcellularLocation>
</comment>
<evidence type="ECO:0000313" key="4">
    <source>
        <dbReference type="EMBL" id="CUU02677.1"/>
    </source>
</evidence>
<dbReference type="GO" id="GO:0031469">
    <property type="term" value="C:bacterial microcompartment"/>
    <property type="evidence" value="ECO:0007669"/>
    <property type="project" value="UniProtKB-SubCell"/>
</dbReference>
<dbReference type="Gene3D" id="2.40.50.220">
    <property type="entry name" value="EutN/Ccml"/>
    <property type="match status" value="1"/>
</dbReference>
<dbReference type="CDD" id="cd01614">
    <property type="entry name" value="EutN_CcmL"/>
    <property type="match status" value="1"/>
</dbReference>
<dbReference type="Pfam" id="PF03319">
    <property type="entry name" value="EutN_CcmL"/>
    <property type="match status" value="1"/>
</dbReference>
<accession>A0A0S4MVB8</accession>
<keyword evidence="2" id="KW-1283">Bacterial microcompartment</keyword>
<evidence type="ECO:0000256" key="2">
    <source>
        <dbReference type="ARBA" id="ARBA00024446"/>
    </source>
</evidence>
<reference evidence="3 6" key="2">
    <citation type="submission" date="2015-11" db="EMBL/GenBank/DDBJ databases">
        <authorList>
            <person name="Varghese N."/>
        </authorList>
    </citation>
    <scope>NUCLEOTIDE SEQUENCE [LARGE SCALE GENOMIC DNA]</scope>
    <source>
        <strain evidence="3 6">JGI-8</strain>
    </source>
</reference>
<dbReference type="InterPro" id="IPR036677">
    <property type="entry name" value="EutN_CcmL_sf"/>
</dbReference>
<accession>A0A0P1P4Q9</accession>
<evidence type="ECO:0000313" key="5">
    <source>
        <dbReference type="Proteomes" id="UP000182011"/>
    </source>
</evidence>
<name>A0A0P1LQD6_9BACT</name>
<dbReference type="STRING" id="1633631.GCA_001442925_00570"/>
<dbReference type="SUPFAM" id="SSF159133">
    <property type="entry name" value="EutN/CcmL-like"/>
    <property type="match status" value="1"/>
</dbReference>
<accession>A0A0P1M641</accession>
<accession>A0A0P1LGJ4</accession>
<dbReference type="InterPro" id="IPR004992">
    <property type="entry name" value="EutN_CcmL"/>
</dbReference>
<sequence>MFIAKVIGTVWATVKDQNLRGYKLQIIQPLTSKGDKFGSPIIAADTIGAGPGEVVMYITAREAVIPLDVKEAPVDASIVGIIEKIDIGL</sequence>
<dbReference type="RefSeq" id="WP_047133447.1">
    <property type="nucleotide sequence ID" value="NZ_CZVI01000015.1"/>
</dbReference>
<dbReference type="AlphaFoldDB" id="A0A0P1LQD6"/>
<proteinExistence type="predicted"/>
<evidence type="ECO:0000313" key="3">
    <source>
        <dbReference type="EMBL" id="CUS88539.1"/>
    </source>
</evidence>
<evidence type="ECO:0000313" key="6">
    <source>
        <dbReference type="Proteomes" id="UP000182200"/>
    </source>
</evidence>
<dbReference type="EMBL" id="CZVI01000015">
    <property type="protein sequence ID" value="CUS88539.1"/>
    <property type="molecule type" value="Genomic_DNA"/>
</dbReference>
<accession>A0A0N7MSW0</accession>
<gene>
    <name evidence="4" type="ORF">JGI4_00570</name>
    <name evidence="3" type="ORF">JGI8_01219</name>
</gene>
<dbReference type="EMBL" id="FAOP01000003">
    <property type="protein sequence ID" value="CUU02677.1"/>
    <property type="molecule type" value="Genomic_DNA"/>
</dbReference>
<accession>A0A0P1NY39</accession>
<organism evidence="4 5">
    <name type="scientific">Candidatus Kryptonium thompsonii</name>
    <dbReference type="NCBI Taxonomy" id="1633631"/>
    <lineage>
        <taxon>Bacteria</taxon>
        <taxon>Pseudomonadati</taxon>
        <taxon>Candidatus Kryptoniota</taxon>
        <taxon>Candidatus Kryptonium</taxon>
    </lineage>
</organism>
<accession>A0A0P1LQD6</accession>
<accession>A0A0P1LVU3</accession>
<dbReference type="OrthoDB" id="196195at2"/>
<dbReference type="Proteomes" id="UP000182011">
    <property type="component" value="Unassembled WGS sequence"/>
</dbReference>
<dbReference type="PANTHER" id="PTHR36539">
    <property type="entry name" value="ETHANOLAMINE UTILIZATION PROTEIN EUTN"/>
    <property type="match status" value="1"/>
</dbReference>
<keyword evidence="6" id="KW-1185">Reference proteome</keyword>
<accession>A0A0P1MGI7</accession>
<accession>A0A0P1LU11</accession>
<reference evidence="4 5" key="1">
    <citation type="submission" date="2015-11" db="EMBL/GenBank/DDBJ databases">
        <authorList>
            <person name="Zhang Y."/>
            <person name="Guo Z."/>
        </authorList>
    </citation>
    <scope>NUCLEOTIDE SEQUENCE [LARGE SCALE GENOMIC DNA]</scope>
    <source>
        <strain evidence="4">JGI-4</strain>
    </source>
</reference>
<accession>A0A0P1P1R4</accession>
<evidence type="ECO:0000256" key="1">
    <source>
        <dbReference type="ARBA" id="ARBA00024322"/>
    </source>
</evidence>
<protein>
    <submittedName>
        <fullName evidence="4">Ethanolamine utilization protein EutN</fullName>
    </submittedName>
</protein>
<dbReference type="PROSITE" id="PS51932">
    <property type="entry name" value="BMV"/>
    <property type="match status" value="1"/>
</dbReference>